<keyword evidence="1" id="KW-1133">Transmembrane helix</keyword>
<dbReference type="InterPro" id="IPR036938">
    <property type="entry name" value="PAP2/HPO_sf"/>
</dbReference>
<protein>
    <submittedName>
        <fullName evidence="3">Phosphatase PAP2 family protein</fullName>
    </submittedName>
</protein>
<dbReference type="AlphaFoldDB" id="A0A832X4Y1"/>
<feature type="transmembrane region" description="Helical" evidence="1">
    <location>
        <begin position="27"/>
        <end position="51"/>
    </location>
</feature>
<dbReference type="SMART" id="SM00014">
    <property type="entry name" value="acidPPc"/>
    <property type="match status" value="1"/>
</dbReference>
<keyword evidence="1" id="KW-0812">Transmembrane</keyword>
<comment type="caution">
    <text evidence="3">The sequence shown here is derived from an EMBL/GenBank/DDBJ whole genome shotgun (WGS) entry which is preliminary data.</text>
</comment>
<dbReference type="PANTHER" id="PTHR14969:SF13">
    <property type="entry name" value="AT30094P"/>
    <property type="match status" value="1"/>
</dbReference>
<gene>
    <name evidence="3" type="ORF">H1011_00635</name>
</gene>
<keyword evidence="4" id="KW-1185">Reference proteome</keyword>
<evidence type="ECO:0000259" key="2">
    <source>
        <dbReference type="SMART" id="SM00014"/>
    </source>
</evidence>
<evidence type="ECO:0000256" key="1">
    <source>
        <dbReference type="SAM" id="Phobius"/>
    </source>
</evidence>
<dbReference type="Pfam" id="PF01569">
    <property type="entry name" value="PAP2"/>
    <property type="match status" value="1"/>
</dbReference>
<reference evidence="3 4" key="1">
    <citation type="journal article" name="Nat. Commun.">
        <title>Undinarchaeota illuminate DPANN phylogeny and the impact of gene transfer on archaeal evolution.</title>
        <authorList>
            <person name="Dombrowski N."/>
            <person name="Williams T.A."/>
            <person name="Sun J."/>
            <person name="Woodcroft B.J."/>
            <person name="Lee J.H."/>
            <person name="Minh B.Q."/>
            <person name="Rinke C."/>
            <person name="Spang A."/>
        </authorList>
    </citation>
    <scope>NUCLEOTIDE SEQUENCE [LARGE SCALE GENOMIC DNA]</scope>
    <source>
        <strain evidence="3">MAG_bin17</strain>
    </source>
</reference>
<feature type="transmembrane region" description="Helical" evidence="1">
    <location>
        <begin position="139"/>
        <end position="156"/>
    </location>
</feature>
<dbReference type="PANTHER" id="PTHR14969">
    <property type="entry name" value="SPHINGOSINE-1-PHOSPHATE PHOSPHOHYDROLASE"/>
    <property type="match status" value="1"/>
</dbReference>
<feature type="domain" description="Phosphatidic acid phosphatase type 2/haloperoxidase" evidence="2">
    <location>
        <begin position="59"/>
        <end position="156"/>
    </location>
</feature>
<dbReference type="SUPFAM" id="SSF48317">
    <property type="entry name" value="Acid phosphatase/Vanadium-dependent haloperoxidase"/>
    <property type="match status" value="1"/>
</dbReference>
<evidence type="ECO:0000313" key="3">
    <source>
        <dbReference type="EMBL" id="HIJ99314.1"/>
    </source>
</evidence>
<dbReference type="InterPro" id="IPR000326">
    <property type="entry name" value="PAP2/HPO"/>
</dbReference>
<dbReference type="EMBL" id="DVAD01000004">
    <property type="protein sequence ID" value="HIJ99314.1"/>
    <property type="molecule type" value="Genomic_DNA"/>
</dbReference>
<sequence>MLQELIAFDKSLFLYIYSLSGSTLPDFFFSAISHLADFWIWFIVLPIVYYYDGKEKNYFKLVLLGLIAIEFFTGFLKVSVERLRPLSAIATSFPSGHATRAFYIYSVLSLKMKNHAWILGLLAIFVGISRIYLGHHYPADVIFGALLGYYIGWFTLKYKDKLIS</sequence>
<feature type="transmembrane region" description="Helical" evidence="1">
    <location>
        <begin position="58"/>
        <end position="76"/>
    </location>
</feature>
<evidence type="ECO:0000313" key="4">
    <source>
        <dbReference type="Proteomes" id="UP000604391"/>
    </source>
</evidence>
<name>A0A832X4Y1_9ARCH</name>
<proteinExistence type="predicted"/>
<accession>A0A832X4Y1</accession>
<feature type="transmembrane region" description="Helical" evidence="1">
    <location>
        <begin position="88"/>
        <end position="108"/>
    </location>
</feature>
<dbReference type="Proteomes" id="UP000604391">
    <property type="component" value="Unassembled WGS sequence"/>
</dbReference>
<feature type="transmembrane region" description="Helical" evidence="1">
    <location>
        <begin position="115"/>
        <end position="133"/>
    </location>
</feature>
<organism evidence="3 4">
    <name type="scientific">Candidatus Undinarchaeum marinum</name>
    <dbReference type="NCBI Taxonomy" id="2756141"/>
    <lineage>
        <taxon>Archaea</taxon>
        <taxon>Candidatus Undinarchaeota</taxon>
        <taxon>Candidatus Undinarchaeia</taxon>
        <taxon>Candidatus Undinarchaeales</taxon>
        <taxon>Candidatus Undinarchaeaceae</taxon>
        <taxon>Candidatus Undinarchaeum</taxon>
    </lineage>
</organism>
<keyword evidence="1" id="KW-0472">Membrane</keyword>
<dbReference type="Gene3D" id="1.20.144.10">
    <property type="entry name" value="Phosphatidic acid phosphatase type 2/haloperoxidase"/>
    <property type="match status" value="1"/>
</dbReference>